<reference evidence="8" key="1">
    <citation type="submission" date="2022-01" db="EMBL/GenBank/DDBJ databases">
        <authorList>
            <person name="King R."/>
        </authorList>
    </citation>
    <scope>NUCLEOTIDE SEQUENCE</scope>
</reference>
<dbReference type="InterPro" id="IPR019826">
    <property type="entry name" value="Carboxylesterase_B_AS"/>
</dbReference>
<gene>
    <name evidence="8" type="ORF">PSYICH_LOCUS1769</name>
</gene>
<keyword evidence="2" id="KW-0719">Serine esterase</keyword>
<keyword evidence="6" id="KW-0732">Signal</keyword>
<evidence type="ECO:0000256" key="6">
    <source>
        <dbReference type="RuleBase" id="RU361235"/>
    </source>
</evidence>
<dbReference type="GO" id="GO:0052689">
    <property type="term" value="F:carboxylic ester hydrolase activity"/>
    <property type="evidence" value="ECO:0007669"/>
    <property type="project" value="UniProtKB-KW"/>
</dbReference>
<comment type="similarity">
    <text evidence="1 6">Belongs to the type-B carboxylesterase/lipase family.</text>
</comment>
<keyword evidence="5" id="KW-0325">Glycoprotein</keyword>
<dbReference type="EMBL" id="OV651822">
    <property type="protein sequence ID" value="CAH1100364.1"/>
    <property type="molecule type" value="Genomic_DNA"/>
</dbReference>
<evidence type="ECO:0000256" key="4">
    <source>
        <dbReference type="ARBA" id="ARBA00023157"/>
    </source>
</evidence>
<dbReference type="SUPFAM" id="SSF53474">
    <property type="entry name" value="alpha/beta-Hydrolases"/>
    <property type="match status" value="1"/>
</dbReference>
<dbReference type="Proteomes" id="UP001153636">
    <property type="component" value="Chromosome 10"/>
</dbReference>
<keyword evidence="9" id="KW-1185">Reference proteome</keyword>
<dbReference type="PROSITE" id="PS00122">
    <property type="entry name" value="CARBOXYLESTERASE_B_1"/>
    <property type="match status" value="1"/>
</dbReference>
<feature type="chain" id="PRO_5040538296" description="Carboxylic ester hydrolase" evidence="6">
    <location>
        <begin position="17"/>
        <end position="548"/>
    </location>
</feature>
<keyword evidence="3 6" id="KW-0378">Hydrolase</keyword>
<dbReference type="InterPro" id="IPR050309">
    <property type="entry name" value="Type-B_Carboxylest/Lipase"/>
</dbReference>
<evidence type="ECO:0000256" key="2">
    <source>
        <dbReference type="ARBA" id="ARBA00022487"/>
    </source>
</evidence>
<evidence type="ECO:0000313" key="9">
    <source>
        <dbReference type="Proteomes" id="UP001153636"/>
    </source>
</evidence>
<feature type="domain" description="Carboxylesterase type B" evidence="7">
    <location>
        <begin position="20"/>
        <end position="516"/>
    </location>
</feature>
<evidence type="ECO:0000256" key="5">
    <source>
        <dbReference type="ARBA" id="ARBA00023180"/>
    </source>
</evidence>
<dbReference type="Pfam" id="PF00135">
    <property type="entry name" value="COesterase"/>
    <property type="match status" value="1"/>
</dbReference>
<keyword evidence="4" id="KW-1015">Disulfide bond</keyword>
<evidence type="ECO:0000259" key="7">
    <source>
        <dbReference type="Pfam" id="PF00135"/>
    </source>
</evidence>
<name>A0A9P0CE28_9CUCU</name>
<evidence type="ECO:0000313" key="8">
    <source>
        <dbReference type="EMBL" id="CAH1100364.1"/>
    </source>
</evidence>
<dbReference type="OrthoDB" id="6846267at2759"/>
<evidence type="ECO:0000256" key="1">
    <source>
        <dbReference type="ARBA" id="ARBA00005964"/>
    </source>
</evidence>
<dbReference type="InterPro" id="IPR002018">
    <property type="entry name" value="CarbesteraseB"/>
</dbReference>
<sequence length="548" mass="62220">MFFLLTVVYFLKVCYSYQGPDVQTPLGSVRGVWKTSLQGNVYSSFEGIPYAKPPVGDLKFEEPVPIGPWQGIWEATKVYQCLQDGLVGAMGSEDCLYLNIYVPGKNVEQHKKLDVVVLIHGGAFMMGSGDMMLNSAFVMDQDHTIYISINYRLGLLGFLSTEDDEIPGNNGMKDQVVALKWVNDNIEYFGGNPNSITLTGMSAGAASVHLHYLSPLSKGLFQRGMSHSGTALNPWVIKENPLVFAKNLSASVGCPESPSKELKECIKRRPSNLLLEKSGIFKEYQQMPFSPFAVVIDGYSKNPFLPENPYQMLLKKKVADLPWLASMTRDEGIFPGAWYCDSWDEIDKNFIQKAHILLDYNHTLPEEIRENFATKIKDYYLGKGESLKEENSNKFYDLLTHRFFAIGVEDAIRLQSEANKSPVYYYYFNVDEGKSQIASFLCPHKEIKGVGHCDDIFYMYGFQLANIEPIKKLKSVFDKIIKSFVSGQYHLLKDNFNWWPSEGKYLTYLNITSDTDLNVQNIHTMVPEGIWDDLNNIEYDIKDIKDEL</sequence>
<dbReference type="InterPro" id="IPR029058">
    <property type="entry name" value="AB_hydrolase_fold"/>
</dbReference>
<organism evidence="8 9">
    <name type="scientific">Psylliodes chrysocephalus</name>
    <dbReference type="NCBI Taxonomy" id="3402493"/>
    <lineage>
        <taxon>Eukaryota</taxon>
        <taxon>Metazoa</taxon>
        <taxon>Ecdysozoa</taxon>
        <taxon>Arthropoda</taxon>
        <taxon>Hexapoda</taxon>
        <taxon>Insecta</taxon>
        <taxon>Pterygota</taxon>
        <taxon>Neoptera</taxon>
        <taxon>Endopterygota</taxon>
        <taxon>Coleoptera</taxon>
        <taxon>Polyphaga</taxon>
        <taxon>Cucujiformia</taxon>
        <taxon>Chrysomeloidea</taxon>
        <taxon>Chrysomelidae</taxon>
        <taxon>Galerucinae</taxon>
        <taxon>Alticini</taxon>
        <taxon>Psylliodes</taxon>
    </lineage>
</organism>
<accession>A0A9P0CE28</accession>
<proteinExistence type="inferred from homology"/>
<dbReference type="AlphaFoldDB" id="A0A9P0CE28"/>
<dbReference type="InterPro" id="IPR019819">
    <property type="entry name" value="Carboxylesterase_B_CS"/>
</dbReference>
<protein>
    <recommendedName>
        <fullName evidence="6">Carboxylic ester hydrolase</fullName>
        <ecNumber evidence="6">3.1.1.-</ecNumber>
    </recommendedName>
</protein>
<evidence type="ECO:0000256" key="3">
    <source>
        <dbReference type="ARBA" id="ARBA00022801"/>
    </source>
</evidence>
<dbReference type="PROSITE" id="PS00941">
    <property type="entry name" value="CARBOXYLESTERASE_B_2"/>
    <property type="match status" value="1"/>
</dbReference>
<dbReference type="EC" id="3.1.1.-" evidence="6"/>
<dbReference type="Gene3D" id="3.40.50.1820">
    <property type="entry name" value="alpha/beta hydrolase"/>
    <property type="match status" value="1"/>
</dbReference>
<feature type="signal peptide" evidence="6">
    <location>
        <begin position="1"/>
        <end position="16"/>
    </location>
</feature>
<dbReference type="PANTHER" id="PTHR11559">
    <property type="entry name" value="CARBOXYLESTERASE"/>
    <property type="match status" value="1"/>
</dbReference>